<reference evidence="3" key="1">
    <citation type="submission" date="2017-11" db="EMBL/GenBank/DDBJ databases">
        <authorList>
            <person name="Kuznetsova I."/>
            <person name="Sazanova A."/>
            <person name="Chirak E."/>
            <person name="Safronova V."/>
            <person name="Willems A."/>
        </authorList>
    </citation>
    <scope>NUCLEOTIDE SEQUENCE [LARGE SCALE GENOMIC DNA]</scope>
    <source>
        <strain evidence="3">STM 196</strain>
    </source>
</reference>
<dbReference type="AlphaFoldDB" id="A0A2P7BBC1"/>
<protein>
    <submittedName>
        <fullName evidence="2">Type VI secretion protein</fullName>
    </submittedName>
</protein>
<dbReference type="Pfam" id="PF03432">
    <property type="entry name" value="Relaxase"/>
    <property type="match status" value="1"/>
</dbReference>
<organism evidence="2 3">
    <name type="scientific">Phyllobacterium brassicacearum</name>
    <dbReference type="NCBI Taxonomy" id="314235"/>
    <lineage>
        <taxon>Bacteria</taxon>
        <taxon>Pseudomonadati</taxon>
        <taxon>Pseudomonadota</taxon>
        <taxon>Alphaproteobacteria</taxon>
        <taxon>Hyphomicrobiales</taxon>
        <taxon>Phyllobacteriaceae</taxon>
        <taxon>Phyllobacterium</taxon>
    </lineage>
</organism>
<dbReference type="Gene3D" id="3.30.930.30">
    <property type="match status" value="1"/>
</dbReference>
<evidence type="ECO:0000259" key="1">
    <source>
        <dbReference type="Pfam" id="PF03432"/>
    </source>
</evidence>
<comment type="caution">
    <text evidence="2">The sequence shown here is derived from an EMBL/GenBank/DDBJ whole genome shotgun (WGS) entry which is preliminary data.</text>
</comment>
<accession>A0A2P7BBC1</accession>
<dbReference type="Proteomes" id="UP000241444">
    <property type="component" value="Unassembled WGS sequence"/>
</dbReference>
<dbReference type="EMBL" id="PGGO01000023">
    <property type="protein sequence ID" value="PSH63760.1"/>
    <property type="molecule type" value="Genomic_DNA"/>
</dbReference>
<dbReference type="RefSeq" id="WP_106713459.1">
    <property type="nucleotide sequence ID" value="NZ_PGGO01000023.1"/>
</dbReference>
<proteinExistence type="predicted"/>
<gene>
    <name evidence="2" type="ORF">CU102_23165</name>
</gene>
<feature type="domain" description="MobA/VirD2-like nuclease" evidence="1">
    <location>
        <begin position="86"/>
        <end position="207"/>
    </location>
</feature>
<evidence type="ECO:0000313" key="3">
    <source>
        <dbReference type="Proteomes" id="UP000241444"/>
    </source>
</evidence>
<dbReference type="InterPro" id="IPR005094">
    <property type="entry name" value="Endonuclease_MobA/VirD2"/>
</dbReference>
<keyword evidence="3" id="KW-1185">Reference proteome</keyword>
<evidence type="ECO:0000313" key="2">
    <source>
        <dbReference type="EMBL" id="PSH63760.1"/>
    </source>
</evidence>
<name>A0A2P7BBC1_9HYPH</name>
<sequence length="363" mass="41031">MANDPKVRLLYDDFYKEVGVAAAWTPPSKIRVYRDALLKGRVKPGPRNSAADKARLARIASKAPEVMIKVTGRTGDAAHLKAHMDYITRNGKVAAETDYGAMKGKDAVRDLYDDWMDDDIIYGGQHQIRKAPLSVNMMLSMPPGVDRDAFRNAVRDFVDAELRKRADVMVAFHDDTEHPHAHVTVRGRQHDGKTFNPQKPVLARFREQFAGALRHRGIEAEATPRYARGQTMKSERLHMRHMRTKGLMPRTESAAILDAFRDLERARNSASLPEDEGKSRPWVKVARERHAGVMAVYAAAVRELAASANPSDRQLAQQVEQFVRSMPAPMFAHDLYKQALERQLAERAKLPPTTVKQRDRPER</sequence>